<accession>A0A9P5NRI7</accession>
<reference evidence="2" key="1">
    <citation type="submission" date="2020-11" db="EMBL/GenBank/DDBJ databases">
        <authorList>
            <consortium name="DOE Joint Genome Institute"/>
            <person name="Ahrendt S."/>
            <person name="Riley R."/>
            <person name="Andreopoulos W."/>
            <person name="LaButti K."/>
            <person name="Pangilinan J."/>
            <person name="Ruiz-duenas F.J."/>
            <person name="Barrasa J.M."/>
            <person name="Sanchez-Garcia M."/>
            <person name="Camarero S."/>
            <person name="Miyauchi S."/>
            <person name="Serrano A."/>
            <person name="Linde D."/>
            <person name="Babiker R."/>
            <person name="Drula E."/>
            <person name="Ayuso-Fernandez I."/>
            <person name="Pacheco R."/>
            <person name="Padilla G."/>
            <person name="Ferreira P."/>
            <person name="Barriuso J."/>
            <person name="Kellner H."/>
            <person name="Castanera R."/>
            <person name="Alfaro M."/>
            <person name="Ramirez L."/>
            <person name="Pisabarro A.G."/>
            <person name="Kuo A."/>
            <person name="Tritt A."/>
            <person name="Lipzen A."/>
            <person name="He G."/>
            <person name="Yan M."/>
            <person name="Ng V."/>
            <person name="Cullen D."/>
            <person name="Martin F."/>
            <person name="Rosso M.-N."/>
            <person name="Henrissat B."/>
            <person name="Hibbett D."/>
            <person name="Martinez A.T."/>
            <person name="Grigoriev I.V."/>
        </authorList>
    </citation>
    <scope>NUCLEOTIDE SEQUENCE</scope>
    <source>
        <strain evidence="2">AH 44721</strain>
    </source>
</reference>
<dbReference type="Pfam" id="PF17667">
    <property type="entry name" value="Pkinase_fungal"/>
    <property type="match status" value="1"/>
</dbReference>
<feature type="domain" description="Fungal-type protein kinase" evidence="1">
    <location>
        <begin position="254"/>
        <end position="289"/>
    </location>
</feature>
<dbReference type="InterPro" id="IPR040976">
    <property type="entry name" value="Pkinase_fungal"/>
</dbReference>
<evidence type="ECO:0000259" key="1">
    <source>
        <dbReference type="Pfam" id="PF17667"/>
    </source>
</evidence>
<dbReference type="EMBL" id="JADNYJ010000035">
    <property type="protein sequence ID" value="KAF8902580.1"/>
    <property type="molecule type" value="Genomic_DNA"/>
</dbReference>
<name>A0A9P5NRI7_GYMJU</name>
<evidence type="ECO:0000313" key="2">
    <source>
        <dbReference type="EMBL" id="KAF8902580.1"/>
    </source>
</evidence>
<protein>
    <recommendedName>
        <fullName evidence="1">Fungal-type protein kinase domain-containing protein</fullName>
    </recommendedName>
</protein>
<evidence type="ECO:0000313" key="3">
    <source>
        <dbReference type="Proteomes" id="UP000724874"/>
    </source>
</evidence>
<dbReference type="AlphaFoldDB" id="A0A9P5NRI7"/>
<organism evidence="2 3">
    <name type="scientific">Gymnopilus junonius</name>
    <name type="common">Spectacular rustgill mushroom</name>
    <name type="synonym">Gymnopilus spectabilis subsp. junonius</name>
    <dbReference type="NCBI Taxonomy" id="109634"/>
    <lineage>
        <taxon>Eukaryota</taxon>
        <taxon>Fungi</taxon>
        <taxon>Dikarya</taxon>
        <taxon>Basidiomycota</taxon>
        <taxon>Agaricomycotina</taxon>
        <taxon>Agaricomycetes</taxon>
        <taxon>Agaricomycetidae</taxon>
        <taxon>Agaricales</taxon>
        <taxon>Agaricineae</taxon>
        <taxon>Hymenogastraceae</taxon>
        <taxon>Gymnopilus</taxon>
    </lineage>
</organism>
<dbReference type="OrthoDB" id="3067778at2759"/>
<sequence>MSPYCPDMIGLAIKPDIMFYRADSLPQKTACLPAAEIIGEAKFEANEDPFLGTESIVDEPVFAEFFVDPVKFSQNMGQLASYAIAHLGSRFRTHACKVDRAGALVTEPIPLIDSCLAEFFWRYNHASQENRGFDRTVKPFFGTAELTKEFLFDRLSLHEDGQTSSADFDFYEVYMPMSGNQPTDLEMSSLPWRTTRTFKAWSIATNEVVLLKDTWRFYSPSQKPDHEIYAKEPWARVLDGVSTIRVLQHYRLVLREGTWAFQAIELQEQQVEHKRYHDLESFYHVLMWLSLKHARHTLSPNALFKMMHSLYESWIESPTGERSPPLLRWMQMRSRAIVTRTDFQNPPLRKLLVQLGNAFYNIYEDLDGLAAHGKIFKYVAEDCKRKEASLIADAEPTWAEECFLEAVYSQGWGETSNVWHEMTPKMEYEGDRFRGMYSSDACMHYPVHPRAYDEA</sequence>
<comment type="caution">
    <text evidence="2">The sequence shown here is derived from an EMBL/GenBank/DDBJ whole genome shotgun (WGS) entry which is preliminary data.</text>
</comment>
<dbReference type="Proteomes" id="UP000724874">
    <property type="component" value="Unassembled WGS sequence"/>
</dbReference>
<gene>
    <name evidence="2" type="ORF">CPB84DRAFT_1775732</name>
</gene>
<keyword evidence="3" id="KW-1185">Reference proteome</keyword>
<proteinExistence type="predicted"/>